<dbReference type="Pfam" id="PF23845">
    <property type="entry name" value="TIM-barrel_NCTSP"/>
    <property type="match status" value="1"/>
</dbReference>
<evidence type="ECO:0000259" key="2">
    <source>
        <dbReference type="Pfam" id="PF23845"/>
    </source>
</evidence>
<dbReference type="RefSeq" id="YP_010731730.1">
    <property type="nucleotide sequence ID" value="NC_072811.1"/>
</dbReference>
<name>A0A2Z5H388_9CAUD</name>
<dbReference type="GeneID" id="79513851"/>
<dbReference type="InterPro" id="IPR057102">
    <property type="entry name" value="NCTSP_N"/>
</dbReference>
<protein>
    <submittedName>
        <fullName evidence="3">Capsid and scaffold protein</fullName>
    </submittedName>
</protein>
<feature type="domain" description="Non-contractile tail sheath N-terminal" evidence="1">
    <location>
        <begin position="19"/>
        <end position="89"/>
    </location>
</feature>
<dbReference type="Pfam" id="PF23844">
    <property type="entry name" value="NCTSP_N"/>
    <property type="match status" value="1"/>
</dbReference>
<sequence length="915" mass="102991">MAFDSAYCETLPAANSTLTRFDGRYFHLDFPLSAIATIIADTPDKLTVNCEFRSNRDLVGLLWTSHDDMGHPLLQYVEDRDYSGVKVGFVANPLYPYKFTVTVLSNSGNQVYRMFPYKIQGESLVPNPGAIEITGPGPGLIYAISDIFPEGTPTVPDGYEIYILDFDNMKTGFNFDGDVIDPRYIINFFFAITPGSYGLGPNARIRSIGEIGYYGSRYVGVKGTGTLDYWEVMNVNPNLRLKKGDILQFTIVQPDKYVKTVNTGKKNGGKGGGDPIAIYTQNLQTFLIQVNNWYMRGTSLYVKAENGPLKDVAIIGGPANAVTLQLDTAIGNESLNFEMMNISVTGARRIIGRRFYPQAVHNMQMTSGFDDTYNITPWRQVDNTYNLGYRGHFNLYMGMSHYFKAYSTGGSTTFVNQVVKDAAEPLNYPTEVWCRNFFTQMQAYGYTFIWSTSYEILNTYCPDEWKQRDAYGSPALSGWSPPSSFLIPTFIPAMDYLARTIKHGMKLLQESGISTLMFQIGEPWWWDGSYTNGAPCIYDEYTKGLYTTETGHAVPTPYYTNYKQPITDDQRPYLEWLGVKLGQSTNYIRDAVKAAYPDSLGTLLFFTPQIMNPASEMLPIINFPESEWIYPNYDFVQIEDYDWIINGDLDLLPLTLEAATVRLQYPLAVVHYFVGFVNTARETWVWPNVNIATREAILNEIPNIYVWAYPQVIRDGITYDDTLYGTDPAIQPYVPPRRQLGAEIEDRIIRPVFFVQVGDDSFMNSSDKNIDYDGKTWFATGQFGKIEAVTEGLAASDAGWSMGLAGIPLNMVDYVTEHIRAKGVKMFLGLVDPSNILISNPRLIGSGAILDNNVQFTGNTATIKLNVRSSLSDWHKASTARYTDEYQQLLHPGDRGFKFIADLQSTKLKWGDQNA</sequence>
<evidence type="ECO:0000259" key="1">
    <source>
        <dbReference type="Pfam" id="PF23844"/>
    </source>
</evidence>
<feature type="domain" description="Non-contractile tail sheath TIM barrel" evidence="2">
    <location>
        <begin position="361"/>
        <end position="716"/>
    </location>
</feature>
<dbReference type="EMBL" id="MH362766">
    <property type="protein sequence ID" value="AXC34259.1"/>
    <property type="molecule type" value="Genomic_DNA"/>
</dbReference>
<evidence type="ECO:0000313" key="4">
    <source>
        <dbReference type="Proteomes" id="UP000252726"/>
    </source>
</evidence>
<accession>A0A2Z5H388</accession>
<dbReference type="Proteomes" id="UP000252726">
    <property type="component" value="Segment"/>
</dbReference>
<keyword evidence="4" id="KW-1185">Reference proteome</keyword>
<evidence type="ECO:0000313" key="3">
    <source>
        <dbReference type="EMBL" id="AXC34259.1"/>
    </source>
</evidence>
<reference evidence="4" key="1">
    <citation type="submission" date="2018-05" db="EMBL/GenBank/DDBJ databases">
        <title>Exploring Bacteriophages for Innovative Applications.</title>
        <authorList>
            <person name="Olsen N.S."/>
            <person name="Kot W."/>
            <person name="Hansen L.H."/>
        </authorList>
    </citation>
    <scope>NUCLEOTIDE SEQUENCE [LARGE SCALE GENOMIC DNA]</scope>
</reference>
<dbReference type="InterPro" id="IPR057122">
    <property type="entry name" value="TIM-barrel_NCTSP"/>
</dbReference>
<organism evidence="3 4">
    <name type="scientific">Escherichia phage Halfdan</name>
    <dbReference type="NCBI Taxonomy" id="2234092"/>
    <lineage>
        <taxon>Viruses</taxon>
        <taxon>Duplodnaviria</taxon>
        <taxon>Heunggongvirae</taxon>
        <taxon>Uroviricota</taxon>
        <taxon>Caudoviricetes</taxon>
        <taxon>Halfdanvirus</taxon>
        <taxon>Halfdanvirus halfdan</taxon>
    </lineage>
</organism>
<proteinExistence type="predicted"/>
<dbReference type="KEGG" id="vg:79513851"/>